<dbReference type="PANTHER" id="PTHR37422:SF13">
    <property type="entry name" value="LIPOPOLYSACCHARIDE BIOSYNTHESIS PROTEIN PA4999-RELATED"/>
    <property type="match status" value="1"/>
</dbReference>
<feature type="transmembrane region" description="Helical" evidence="5">
    <location>
        <begin position="196"/>
        <end position="212"/>
    </location>
</feature>
<keyword evidence="4 5" id="KW-0472">Membrane</keyword>
<feature type="domain" description="O-antigen ligase-related" evidence="6">
    <location>
        <begin position="203"/>
        <end position="372"/>
    </location>
</feature>
<feature type="transmembrane region" description="Helical" evidence="5">
    <location>
        <begin position="131"/>
        <end position="150"/>
    </location>
</feature>
<feature type="transmembrane region" description="Helical" evidence="5">
    <location>
        <begin position="244"/>
        <end position="263"/>
    </location>
</feature>
<comment type="caution">
    <text evidence="7">The sequence shown here is derived from an EMBL/GenBank/DDBJ whole genome shotgun (WGS) entry which is preliminary data.</text>
</comment>
<evidence type="ECO:0000259" key="6">
    <source>
        <dbReference type="Pfam" id="PF04932"/>
    </source>
</evidence>
<dbReference type="GO" id="GO:0016020">
    <property type="term" value="C:membrane"/>
    <property type="evidence" value="ECO:0007669"/>
    <property type="project" value="UniProtKB-SubCell"/>
</dbReference>
<organism evidence="7 8">
    <name type="scientific">Candidatus Colwellbacteria bacterium CG10_big_fil_rev_8_21_14_0_10_42_22</name>
    <dbReference type="NCBI Taxonomy" id="1974540"/>
    <lineage>
        <taxon>Bacteria</taxon>
        <taxon>Candidatus Colwelliibacteriota</taxon>
    </lineage>
</organism>
<protein>
    <recommendedName>
        <fullName evidence="6">O-antigen ligase-related domain-containing protein</fullName>
    </recommendedName>
</protein>
<evidence type="ECO:0000313" key="8">
    <source>
        <dbReference type="Proteomes" id="UP000231466"/>
    </source>
</evidence>
<dbReference type="Pfam" id="PF04932">
    <property type="entry name" value="Wzy_C"/>
    <property type="match status" value="1"/>
</dbReference>
<sequence length="447" mass="51073">MSLPDYRRYVTPAIFALTIFSLVWRQGKPFLTSTLKPFEVFLVALFLLILFEFIISAESRSLWYSLKSTRVLYGMLLGALCLFMLIGSISVFSKWLLFAPQVYLGYANIALAILVFFISTYVVIRHERGLRWGLLAMLTSPLLFFAAFVPRWESFFIDNARLVGMQDDPNITASFIAISLLIASVLYLYRESHLRWLGVFHIVLVTPLFLWTNSRGSILAFVASFILLLILYLSQGFSRERTKAIFILFCLFIFSISMAFIVLPKDTQISIYERSIRPVLSNENLREIVVKDWILEGDNELYASFYKDTQIDSFDISRGDLWRQGLDNIIKSPLGFGPAYQNWNPIQHGKGAHNFWLQVPLTAGWGGFLLWIIFLGVVSRNAIKISKKKDFIGITLSIIFLFFLISGIFIDILTLKGLWFIMGMIVGYATLELSGAERSNSTQGFEL</sequence>
<gene>
    <name evidence="7" type="ORF">COT89_00795</name>
</gene>
<reference evidence="8" key="1">
    <citation type="submission" date="2017-09" db="EMBL/GenBank/DDBJ databases">
        <title>Depth-based differentiation of microbial function through sediment-hosted aquifers and enrichment of novel symbionts in the deep terrestrial subsurface.</title>
        <authorList>
            <person name="Probst A.J."/>
            <person name="Ladd B."/>
            <person name="Jarett J.K."/>
            <person name="Geller-Mcgrath D.E."/>
            <person name="Sieber C.M.K."/>
            <person name="Emerson J.B."/>
            <person name="Anantharaman K."/>
            <person name="Thomas B.C."/>
            <person name="Malmstrom R."/>
            <person name="Stieglmeier M."/>
            <person name="Klingl A."/>
            <person name="Woyke T."/>
            <person name="Ryan C.M."/>
            <person name="Banfield J.F."/>
        </authorList>
    </citation>
    <scope>NUCLEOTIDE SEQUENCE [LARGE SCALE GENOMIC DNA]</scope>
</reference>
<evidence type="ECO:0000256" key="4">
    <source>
        <dbReference type="ARBA" id="ARBA00023136"/>
    </source>
</evidence>
<name>A0A2H0VGM9_9BACT</name>
<feature type="transmembrane region" description="Helical" evidence="5">
    <location>
        <begin position="218"/>
        <end position="237"/>
    </location>
</feature>
<keyword evidence="3 5" id="KW-1133">Transmembrane helix</keyword>
<evidence type="ECO:0000313" key="7">
    <source>
        <dbReference type="EMBL" id="PIR98231.1"/>
    </source>
</evidence>
<accession>A0A2H0VGM9</accession>
<dbReference type="Proteomes" id="UP000231466">
    <property type="component" value="Unassembled WGS sequence"/>
</dbReference>
<evidence type="ECO:0000256" key="3">
    <source>
        <dbReference type="ARBA" id="ARBA00022989"/>
    </source>
</evidence>
<feature type="transmembrane region" description="Helical" evidence="5">
    <location>
        <begin position="391"/>
        <end position="412"/>
    </location>
</feature>
<evidence type="ECO:0000256" key="5">
    <source>
        <dbReference type="SAM" id="Phobius"/>
    </source>
</evidence>
<proteinExistence type="predicted"/>
<evidence type="ECO:0000256" key="1">
    <source>
        <dbReference type="ARBA" id="ARBA00004141"/>
    </source>
</evidence>
<feature type="transmembrane region" description="Helical" evidence="5">
    <location>
        <begin position="103"/>
        <end position="124"/>
    </location>
</feature>
<dbReference type="PANTHER" id="PTHR37422">
    <property type="entry name" value="TEICHURONIC ACID BIOSYNTHESIS PROTEIN TUAE"/>
    <property type="match status" value="1"/>
</dbReference>
<dbReference type="EMBL" id="PFAH01000002">
    <property type="protein sequence ID" value="PIR98231.1"/>
    <property type="molecule type" value="Genomic_DNA"/>
</dbReference>
<feature type="transmembrane region" description="Helical" evidence="5">
    <location>
        <begin position="71"/>
        <end position="97"/>
    </location>
</feature>
<feature type="transmembrane region" description="Helical" evidence="5">
    <location>
        <begin position="355"/>
        <end position="379"/>
    </location>
</feature>
<comment type="subcellular location">
    <subcellularLocation>
        <location evidence="1">Membrane</location>
        <topology evidence="1">Multi-pass membrane protein</topology>
    </subcellularLocation>
</comment>
<evidence type="ECO:0000256" key="2">
    <source>
        <dbReference type="ARBA" id="ARBA00022692"/>
    </source>
</evidence>
<feature type="transmembrane region" description="Helical" evidence="5">
    <location>
        <begin position="41"/>
        <end position="59"/>
    </location>
</feature>
<dbReference type="InterPro" id="IPR051533">
    <property type="entry name" value="WaaL-like"/>
</dbReference>
<keyword evidence="2 5" id="KW-0812">Transmembrane</keyword>
<feature type="transmembrane region" description="Helical" evidence="5">
    <location>
        <begin position="418"/>
        <end position="436"/>
    </location>
</feature>
<feature type="transmembrane region" description="Helical" evidence="5">
    <location>
        <begin position="170"/>
        <end position="189"/>
    </location>
</feature>
<dbReference type="InterPro" id="IPR007016">
    <property type="entry name" value="O-antigen_ligase-rel_domated"/>
</dbReference>
<dbReference type="AlphaFoldDB" id="A0A2H0VGM9"/>